<accession>A0ABP3AG40</accession>
<comment type="caution">
    <text evidence="1">The sequence shown here is derived from an EMBL/GenBank/DDBJ whole genome shotgun (WGS) entry which is preliminary data.</text>
</comment>
<proteinExistence type="predicted"/>
<name>A0ABP3AG40_MYCUL</name>
<evidence type="ECO:0000313" key="1">
    <source>
        <dbReference type="EMBL" id="EUA90223.1"/>
    </source>
</evidence>
<dbReference type="EMBL" id="JAOL01000106">
    <property type="protein sequence ID" value="EUA90223.1"/>
    <property type="molecule type" value="Genomic_DNA"/>
</dbReference>
<dbReference type="Proteomes" id="UP000020681">
    <property type="component" value="Unassembled WGS sequence"/>
</dbReference>
<evidence type="ECO:0000313" key="2">
    <source>
        <dbReference type="Proteomes" id="UP000020681"/>
    </source>
</evidence>
<gene>
    <name evidence="1" type="ORF">I551_3314</name>
</gene>
<keyword evidence="2" id="KW-1185">Reference proteome</keyword>
<protein>
    <submittedName>
        <fullName evidence="1">Uncharacterized protein</fullName>
    </submittedName>
</protein>
<reference evidence="1 2" key="1">
    <citation type="submission" date="2014-01" db="EMBL/GenBank/DDBJ databases">
        <authorList>
            <person name="Dobos K."/>
            <person name="Lenaerts A."/>
            <person name="Ordway D."/>
            <person name="DeGroote M.A."/>
            <person name="Parker T."/>
            <person name="Sizemore C."/>
            <person name="Tallon L.J."/>
            <person name="Sadzewicz L.K."/>
            <person name="Sengamalay N."/>
            <person name="Fraser C.M."/>
            <person name="Hine E."/>
            <person name="Shefchek K.A."/>
            <person name="Das S.P."/>
            <person name="Tettelin H."/>
        </authorList>
    </citation>
    <scope>NUCLEOTIDE SEQUENCE [LARGE SCALE GENOMIC DNA]</scope>
    <source>
        <strain evidence="1 2">Harvey</strain>
    </source>
</reference>
<organism evidence="1 2">
    <name type="scientific">Mycobacterium ulcerans str. Harvey</name>
    <dbReference type="NCBI Taxonomy" id="1299332"/>
    <lineage>
        <taxon>Bacteria</taxon>
        <taxon>Bacillati</taxon>
        <taxon>Actinomycetota</taxon>
        <taxon>Actinomycetes</taxon>
        <taxon>Mycobacteriales</taxon>
        <taxon>Mycobacteriaceae</taxon>
        <taxon>Mycobacterium</taxon>
        <taxon>Mycobacterium ulcerans group</taxon>
    </lineage>
</organism>
<sequence length="62" mass="6553">MVASLVGWQSAPTDRLGPRYLALSAAAEHIWGIVRADDMGFSFGIEPGPVKVSVFGRAAAHD</sequence>